<dbReference type="Gene3D" id="3.30.420.260">
    <property type="match status" value="1"/>
</dbReference>
<protein>
    <recommendedName>
        <fullName evidence="3">DUF3822 domain-containing protein</fullName>
    </recommendedName>
</protein>
<sequence length="266" mass="30953">MSPITTIQEMDFSKSEQYTLSIRINTDGFSFSIYNPLSDNPYTFFDLDIDRKLPLIANFKALVTNHPFLSQLYKRVNILIGDTKTIVHPLNLFNPDICQELYYFGQKLLNTNTQVCYNTLEANNLTIIYGANKILYKFLNEHFRNPRFFAQNTPLIAYYSQKSKEGNTKKMFVHIQAETMHLFCLNKGKLLLTNAFNASETSNQVYYILYIWKQLTYSQERDELFLSGNLEDKTNLLDAIKKYIANVSVLNPSEYLDLKAMNLCEL</sequence>
<accession>F3ZSN3</accession>
<organism evidence="1 2">
    <name type="scientific">Bacteroides coprosuis DSM 18011</name>
    <dbReference type="NCBI Taxonomy" id="679937"/>
    <lineage>
        <taxon>Bacteria</taxon>
        <taxon>Pseudomonadati</taxon>
        <taxon>Bacteroidota</taxon>
        <taxon>Bacteroidia</taxon>
        <taxon>Bacteroidales</taxon>
        <taxon>Bacteroidaceae</taxon>
        <taxon>Bacteroides</taxon>
    </lineage>
</organism>
<name>F3ZSN3_9BACE</name>
<dbReference type="eggNOG" id="ENOG502ZZ44">
    <property type="taxonomic scope" value="Bacteria"/>
</dbReference>
<gene>
    <name evidence="1" type="ORF">Bcop_0690</name>
</gene>
<dbReference type="EMBL" id="CM001167">
    <property type="protein sequence ID" value="EGJ70907.1"/>
    <property type="molecule type" value="Genomic_DNA"/>
</dbReference>
<dbReference type="OrthoDB" id="658622at2"/>
<evidence type="ECO:0000313" key="1">
    <source>
        <dbReference type="EMBL" id="EGJ70907.1"/>
    </source>
</evidence>
<dbReference type="CDD" id="cd24013">
    <property type="entry name" value="ASKHA_ATPase_BT3980-like"/>
    <property type="match status" value="1"/>
</dbReference>
<dbReference type="HOGENOM" id="CLU_081202_1_0_10"/>
<dbReference type="STRING" id="679937.Bcop_0690"/>
<proteinExistence type="predicted"/>
<dbReference type="Proteomes" id="UP000018439">
    <property type="component" value="Chromosome"/>
</dbReference>
<evidence type="ECO:0000313" key="2">
    <source>
        <dbReference type="Proteomes" id="UP000018439"/>
    </source>
</evidence>
<keyword evidence="2" id="KW-1185">Reference proteome</keyword>
<dbReference type="Pfam" id="PF12864">
    <property type="entry name" value="DUF3822"/>
    <property type="match status" value="1"/>
</dbReference>
<evidence type="ECO:0008006" key="3">
    <source>
        <dbReference type="Google" id="ProtNLM"/>
    </source>
</evidence>
<reference evidence="1 2" key="1">
    <citation type="journal article" date="2011" name="Stand. Genomic Sci.">
        <title>Non-contiguous finished genome sequence of Bacteroides coprosuis type strain (PC139).</title>
        <authorList>
            <person name="Land M."/>
            <person name="Held B."/>
            <person name="Gronow S."/>
            <person name="Abt B."/>
            <person name="Lucas S."/>
            <person name="Del Rio T.G."/>
            <person name="Nolan M."/>
            <person name="Tice H."/>
            <person name="Cheng J.F."/>
            <person name="Pitluck S."/>
            <person name="Liolios K."/>
            <person name="Pagani I."/>
            <person name="Ivanova N."/>
            <person name="Mavromatis K."/>
            <person name="Mikhailova N."/>
            <person name="Pati A."/>
            <person name="Tapia R."/>
            <person name="Han C."/>
            <person name="Goodwin L."/>
            <person name="Chen A."/>
            <person name="Palaniappan K."/>
            <person name="Hauser L."/>
            <person name="Brambilla E.M."/>
            <person name="Rohde M."/>
            <person name="Goker M."/>
            <person name="Detter J.C."/>
            <person name="Woyke T."/>
            <person name="Bristow J."/>
            <person name="Eisen J.A."/>
            <person name="Markowitz V."/>
            <person name="Hugenholtz P."/>
            <person name="Kyrpides N.C."/>
            <person name="Klenk H.P."/>
            <person name="Lapidus A."/>
        </authorList>
    </citation>
    <scope>NUCLEOTIDE SEQUENCE [LARGE SCALE GENOMIC DNA]</scope>
    <source>
        <strain evidence="1 2">DSM 18011</strain>
    </source>
</reference>
<dbReference type="AlphaFoldDB" id="F3ZSN3"/>
<dbReference type="Gene3D" id="3.30.420.250">
    <property type="match status" value="1"/>
</dbReference>
<dbReference type="InterPro" id="IPR024213">
    <property type="entry name" value="DUF3822"/>
</dbReference>